<feature type="region of interest" description="Disordered" evidence="1">
    <location>
        <begin position="158"/>
        <end position="180"/>
    </location>
</feature>
<feature type="compositionally biased region" description="Acidic residues" evidence="1">
    <location>
        <begin position="161"/>
        <end position="178"/>
    </location>
</feature>
<dbReference type="AlphaFoldDB" id="A0A066YY76"/>
<keyword evidence="3" id="KW-1185">Reference proteome</keyword>
<dbReference type="EMBL" id="JNBY01000069">
    <property type="protein sequence ID" value="KDN86498.1"/>
    <property type="molecule type" value="Genomic_DNA"/>
</dbReference>
<protein>
    <submittedName>
        <fullName evidence="2">Uncharacterized protein</fullName>
    </submittedName>
</protein>
<organism evidence="2 3">
    <name type="scientific">Kitasatospora cheerisanensis KCTC 2395</name>
    <dbReference type="NCBI Taxonomy" id="1348663"/>
    <lineage>
        <taxon>Bacteria</taxon>
        <taxon>Bacillati</taxon>
        <taxon>Actinomycetota</taxon>
        <taxon>Actinomycetes</taxon>
        <taxon>Kitasatosporales</taxon>
        <taxon>Streptomycetaceae</taxon>
        <taxon>Kitasatospora</taxon>
    </lineage>
</organism>
<dbReference type="Proteomes" id="UP000027178">
    <property type="component" value="Unassembled WGS sequence"/>
</dbReference>
<sequence>MGLDVVVGALIGAEEDTADWFRGECATIRAVLEREGLPAWQEPLEGQQFGDRVWGYSGLHTLRRLAAHLAADGRLPEPLAEGERASQDPVLQRMYEDIPDDPAGPFDHLIHHSDCEGYYVPVEFGPVLVDEELSGGALGSSVRLLAELRALAEALGLPEGLDPDGPEVEGALEGEDTGPEPWRRYGTESFICLQLMRAARHSVETGAVMAFC</sequence>
<name>A0A066YY76_9ACTN</name>
<accession>A0A066YY76</accession>
<dbReference type="eggNOG" id="ENOG502ZQ6J">
    <property type="taxonomic scope" value="Bacteria"/>
</dbReference>
<reference evidence="2 3" key="1">
    <citation type="submission" date="2014-05" db="EMBL/GenBank/DDBJ databases">
        <title>Draft Genome Sequence of Kitasatospora cheerisanensis KCTC 2395.</title>
        <authorList>
            <person name="Nam D.H."/>
        </authorList>
    </citation>
    <scope>NUCLEOTIDE SEQUENCE [LARGE SCALE GENOMIC DNA]</scope>
    <source>
        <strain evidence="2 3">KCTC 2395</strain>
    </source>
</reference>
<dbReference type="HOGENOM" id="CLU_1292816_0_0_11"/>
<evidence type="ECO:0000256" key="1">
    <source>
        <dbReference type="SAM" id="MobiDB-lite"/>
    </source>
</evidence>
<dbReference type="RefSeq" id="WP_051652873.1">
    <property type="nucleotide sequence ID" value="NZ_KK853997.1"/>
</dbReference>
<dbReference type="PATRIC" id="fig|1348663.4.peg.1658"/>
<proteinExistence type="predicted"/>
<evidence type="ECO:0000313" key="3">
    <source>
        <dbReference type="Proteomes" id="UP000027178"/>
    </source>
</evidence>
<gene>
    <name evidence="2" type="ORF">KCH_17260</name>
</gene>
<comment type="caution">
    <text evidence="2">The sequence shown here is derived from an EMBL/GenBank/DDBJ whole genome shotgun (WGS) entry which is preliminary data.</text>
</comment>
<dbReference type="OrthoDB" id="583504at2"/>
<evidence type="ECO:0000313" key="2">
    <source>
        <dbReference type="EMBL" id="KDN86498.1"/>
    </source>
</evidence>